<dbReference type="EMBL" id="GDKF01002565">
    <property type="protein sequence ID" value="JAT76057.1"/>
    <property type="molecule type" value="Transcribed_RNA"/>
</dbReference>
<keyword evidence="3" id="KW-0496">Mitochondrion</keyword>
<evidence type="ECO:0000256" key="3">
    <source>
        <dbReference type="ARBA" id="ARBA00023128"/>
    </source>
</evidence>
<dbReference type="InterPro" id="IPR045179">
    <property type="entry name" value="YgfZ/GcvT"/>
</dbReference>
<dbReference type="GO" id="GO:0005739">
    <property type="term" value="C:mitochondrion"/>
    <property type="evidence" value="ECO:0007669"/>
    <property type="project" value="UniProtKB-SubCell"/>
</dbReference>
<feature type="domain" description="GCVT N-terminal" evidence="5">
    <location>
        <begin position="92"/>
        <end position="211"/>
    </location>
</feature>
<evidence type="ECO:0000259" key="5">
    <source>
        <dbReference type="Pfam" id="PF01571"/>
    </source>
</evidence>
<organism evidence="6">
    <name type="scientific">Auxenochlorella protothecoides</name>
    <name type="common">Green microalga</name>
    <name type="synonym">Chlorella protothecoides</name>
    <dbReference type="NCBI Taxonomy" id="3075"/>
    <lineage>
        <taxon>Eukaryota</taxon>
        <taxon>Viridiplantae</taxon>
        <taxon>Chlorophyta</taxon>
        <taxon>core chlorophytes</taxon>
        <taxon>Trebouxiophyceae</taxon>
        <taxon>Chlorellales</taxon>
        <taxon>Chlorellaceae</taxon>
        <taxon>Auxenochlorella</taxon>
    </lineage>
</organism>
<gene>
    <name evidence="6" type="ORF">g.24381</name>
</gene>
<comment type="subcellular location">
    <subcellularLocation>
        <location evidence="1">Mitochondrion</location>
    </subcellularLocation>
</comment>
<dbReference type="InterPro" id="IPR017703">
    <property type="entry name" value="YgfZ/GCV_T_CS"/>
</dbReference>
<dbReference type="Pfam" id="PF01571">
    <property type="entry name" value="GCV_T"/>
    <property type="match status" value="1"/>
</dbReference>
<dbReference type="InterPro" id="IPR027266">
    <property type="entry name" value="TrmE/GcvT-like"/>
</dbReference>
<dbReference type="InterPro" id="IPR006222">
    <property type="entry name" value="GCVT_N"/>
</dbReference>
<proteinExistence type="predicted"/>
<dbReference type="GO" id="GO:0016226">
    <property type="term" value="P:iron-sulfur cluster assembly"/>
    <property type="evidence" value="ECO:0007669"/>
    <property type="project" value="TreeGrafter"/>
</dbReference>
<evidence type="ECO:0000256" key="1">
    <source>
        <dbReference type="ARBA" id="ARBA00004173"/>
    </source>
</evidence>
<accession>A0A1D2AA34</accession>
<reference evidence="6" key="1">
    <citation type="submission" date="2015-08" db="EMBL/GenBank/DDBJ databases">
        <authorList>
            <person name="Babu N.S."/>
            <person name="Beckwith C.J."/>
            <person name="Beseler K.G."/>
            <person name="Brison A."/>
            <person name="Carone J.V."/>
            <person name="Caskin T.P."/>
            <person name="Diamond M."/>
            <person name="Durham M.E."/>
            <person name="Foxe J.M."/>
            <person name="Go M."/>
            <person name="Henderson B.A."/>
            <person name="Jones I.B."/>
            <person name="McGettigan J.A."/>
            <person name="Micheletti S.J."/>
            <person name="Nasrallah M.E."/>
            <person name="Ortiz D."/>
            <person name="Piller C.R."/>
            <person name="Privatt S.R."/>
            <person name="Schneider S.L."/>
            <person name="Sharp S."/>
            <person name="Smith T.C."/>
            <person name="Stanton J.D."/>
            <person name="Ullery H.E."/>
            <person name="Wilson R.J."/>
            <person name="Serrano M.G."/>
            <person name="Buck G."/>
            <person name="Lee V."/>
            <person name="Wang Y."/>
            <person name="Carvalho R."/>
            <person name="Voegtly L."/>
            <person name="Shi R."/>
            <person name="Duckworth R."/>
            <person name="Johnson A."/>
            <person name="Loviza R."/>
            <person name="Walstead R."/>
            <person name="Shah Z."/>
            <person name="Kiflezghi M."/>
            <person name="Wade K."/>
            <person name="Ball S.L."/>
            <person name="Bradley K.W."/>
            <person name="Asai D.J."/>
            <person name="Bowman C.A."/>
            <person name="Russell D.A."/>
            <person name="Pope W.H."/>
            <person name="Jacobs-Sera D."/>
            <person name="Hendrix R.W."/>
            <person name="Hatfull G.F."/>
        </authorList>
    </citation>
    <scope>NUCLEOTIDE SEQUENCE</scope>
</reference>
<dbReference type="PANTHER" id="PTHR22602">
    <property type="entry name" value="TRANSFERASE CAF17, MITOCHONDRIAL-RELATED"/>
    <property type="match status" value="1"/>
</dbReference>
<dbReference type="SUPFAM" id="SSF103025">
    <property type="entry name" value="Folate-binding domain"/>
    <property type="match status" value="1"/>
</dbReference>
<name>A0A1D2AA34_AUXPR</name>
<feature type="region of interest" description="Disordered" evidence="4">
    <location>
        <begin position="379"/>
        <end position="411"/>
    </location>
</feature>
<feature type="region of interest" description="Disordered" evidence="4">
    <location>
        <begin position="485"/>
        <end position="509"/>
    </location>
</feature>
<sequence>MSCSPGCTNRSLLPIISSSLARPSLVQHRRSRYYNGIPFKLLPLQYHEKGLRHVGACLSSPDHQASSSQLPGHEGLKVTSNDQQAWDALSGCSEADSQCVVVDRSQWGRLRLVGPGALPLLQGQSTADVINLRPGQCCETVFVTATGRTVDLALVVVESEESVLLLLSPGMQGPVYDRLDRHIFPSDKVSVEDVTSATSMLSLLGPGALGIARSQGLVTGPDFEPGSSHASRWAGDRSVRVVRDPLLGRATPVVTLVCVGPLGDAMALLSGDQRCLPAGEGLLRAALLVAGRPLPGAELTPEANALEAGLYHAVSLGKGCYMGQETLSKVHSKGLVKQRLVGLEARGPVRAGDAVVVAAAGGETASLGGAGASADAVSQSTAAPMTSPAASITSSDTPAPPARLGTVTSAGTTPAGRHLALAFLRTRAAQAAALEQGVGAGTDAGGPLGLRVVVGGVPAIVAPLAFPTWGFAPGAAPAPAQAQAAAAAPAPAGGGAEAERRAAKRAAAQAAIEAWQAQQRAAGQGP</sequence>
<evidence type="ECO:0000256" key="4">
    <source>
        <dbReference type="SAM" id="MobiDB-lite"/>
    </source>
</evidence>
<evidence type="ECO:0000256" key="2">
    <source>
        <dbReference type="ARBA" id="ARBA00022946"/>
    </source>
</evidence>
<evidence type="ECO:0000313" key="6">
    <source>
        <dbReference type="EMBL" id="JAT76057.1"/>
    </source>
</evidence>
<protein>
    <recommendedName>
        <fullName evidence="5">GCVT N-terminal domain-containing protein</fullName>
    </recommendedName>
</protein>
<feature type="compositionally biased region" description="Low complexity" evidence="4">
    <location>
        <begin position="379"/>
        <end position="395"/>
    </location>
</feature>
<dbReference type="NCBIfam" id="TIGR03317">
    <property type="entry name" value="ygfZ_signature"/>
    <property type="match status" value="1"/>
</dbReference>
<dbReference type="Gene3D" id="3.30.1360.120">
    <property type="entry name" value="Probable tRNA modification gtpase trme, domain 1"/>
    <property type="match status" value="1"/>
</dbReference>
<keyword evidence="2" id="KW-0809">Transit peptide</keyword>
<dbReference type="PANTHER" id="PTHR22602:SF0">
    <property type="entry name" value="TRANSFERASE CAF17, MITOCHONDRIAL-RELATED"/>
    <property type="match status" value="1"/>
</dbReference>
<dbReference type="AlphaFoldDB" id="A0A1D2AA34"/>